<evidence type="ECO:0000313" key="3">
    <source>
        <dbReference type="Proteomes" id="UP000829196"/>
    </source>
</evidence>
<keyword evidence="1" id="KW-1133">Transmembrane helix</keyword>
<gene>
    <name evidence="2" type="ORF">KFK09_002275</name>
</gene>
<feature type="transmembrane region" description="Helical" evidence="1">
    <location>
        <begin position="15"/>
        <end position="34"/>
    </location>
</feature>
<proteinExistence type="predicted"/>
<accession>A0A8T3C9R6</accession>
<evidence type="ECO:0000256" key="1">
    <source>
        <dbReference type="SAM" id="Phobius"/>
    </source>
</evidence>
<protein>
    <submittedName>
        <fullName evidence="2">Uncharacterized protein</fullName>
    </submittedName>
</protein>
<dbReference type="Proteomes" id="UP000829196">
    <property type="component" value="Unassembled WGS sequence"/>
</dbReference>
<comment type="caution">
    <text evidence="2">The sequence shown here is derived from an EMBL/GenBank/DDBJ whole genome shotgun (WGS) entry which is preliminary data.</text>
</comment>
<dbReference type="AlphaFoldDB" id="A0A8T3C9R6"/>
<dbReference type="EMBL" id="JAGYWB010000002">
    <property type="protein sequence ID" value="KAI0529718.1"/>
    <property type="molecule type" value="Genomic_DNA"/>
</dbReference>
<feature type="transmembrane region" description="Helical" evidence="1">
    <location>
        <begin position="46"/>
        <end position="65"/>
    </location>
</feature>
<name>A0A8T3C9R6_DENNO</name>
<keyword evidence="1" id="KW-0812">Transmembrane</keyword>
<sequence length="114" mass="13699">MPIVFMILWPERDNIGILTFIIYFSHLTIFWRFLCRHQNNLSGISFNDSKVTFFSYSLLYSYYLQVFGKKTELKGTYLLFLFWVLSSISPSFSLCSFCTRRKRIHRLIGFCFLF</sequence>
<keyword evidence="3" id="KW-1185">Reference proteome</keyword>
<feature type="transmembrane region" description="Helical" evidence="1">
    <location>
        <begin position="77"/>
        <end position="98"/>
    </location>
</feature>
<reference evidence="2" key="1">
    <citation type="journal article" date="2022" name="Front. Genet.">
        <title>Chromosome-Scale Assembly of the Dendrobium nobile Genome Provides Insights Into the Molecular Mechanism of the Biosynthesis of the Medicinal Active Ingredient of Dendrobium.</title>
        <authorList>
            <person name="Xu Q."/>
            <person name="Niu S.-C."/>
            <person name="Li K.-L."/>
            <person name="Zheng P.-J."/>
            <person name="Zhang X.-J."/>
            <person name="Jia Y."/>
            <person name="Liu Y."/>
            <person name="Niu Y.-X."/>
            <person name="Yu L.-H."/>
            <person name="Chen D.-F."/>
            <person name="Zhang G.-Q."/>
        </authorList>
    </citation>
    <scope>NUCLEOTIDE SEQUENCE</scope>
    <source>
        <tissue evidence="2">Leaf</tissue>
    </source>
</reference>
<organism evidence="2 3">
    <name type="scientific">Dendrobium nobile</name>
    <name type="common">Orchid</name>
    <dbReference type="NCBI Taxonomy" id="94219"/>
    <lineage>
        <taxon>Eukaryota</taxon>
        <taxon>Viridiplantae</taxon>
        <taxon>Streptophyta</taxon>
        <taxon>Embryophyta</taxon>
        <taxon>Tracheophyta</taxon>
        <taxon>Spermatophyta</taxon>
        <taxon>Magnoliopsida</taxon>
        <taxon>Liliopsida</taxon>
        <taxon>Asparagales</taxon>
        <taxon>Orchidaceae</taxon>
        <taxon>Epidendroideae</taxon>
        <taxon>Malaxideae</taxon>
        <taxon>Dendrobiinae</taxon>
        <taxon>Dendrobium</taxon>
    </lineage>
</organism>
<keyword evidence="1" id="KW-0472">Membrane</keyword>
<evidence type="ECO:0000313" key="2">
    <source>
        <dbReference type="EMBL" id="KAI0529718.1"/>
    </source>
</evidence>